<dbReference type="EMBL" id="HACG01038692">
    <property type="protein sequence ID" value="CEK85557.1"/>
    <property type="molecule type" value="Transcribed_RNA"/>
</dbReference>
<reference evidence="1" key="1">
    <citation type="submission" date="2014-12" db="EMBL/GenBank/DDBJ databases">
        <title>Insight into the proteome of Arion vulgaris.</title>
        <authorList>
            <person name="Aradska J."/>
            <person name="Bulat T."/>
            <person name="Smidak R."/>
            <person name="Sarate P."/>
            <person name="Gangsoo J."/>
            <person name="Sialana F."/>
            <person name="Bilban M."/>
            <person name="Lubec G."/>
        </authorList>
    </citation>
    <scope>NUCLEOTIDE SEQUENCE</scope>
    <source>
        <tissue evidence="1">Skin</tissue>
    </source>
</reference>
<dbReference type="EMBL" id="HACG01038695">
    <property type="protein sequence ID" value="CEK85560.1"/>
    <property type="molecule type" value="Transcribed_RNA"/>
</dbReference>
<sequence>MMILKYSSFSCVVAVPYLVILHRGFPAGGIYIEVLETPTGYMINGIMKH</sequence>
<name>A0A0B7AY42_9EUPU</name>
<accession>A0A0B7AY42</accession>
<protein>
    <submittedName>
        <fullName evidence="1">Uncharacterized protein</fullName>
    </submittedName>
</protein>
<dbReference type="AlphaFoldDB" id="A0A0B7AY42"/>
<gene>
    <name evidence="1" type="primary">ORF148828</name>
    <name evidence="2" type="synonym">ORF148848</name>
</gene>
<evidence type="ECO:0000313" key="2">
    <source>
        <dbReference type="EMBL" id="CEK85560.1"/>
    </source>
</evidence>
<evidence type="ECO:0000313" key="1">
    <source>
        <dbReference type="EMBL" id="CEK85557.1"/>
    </source>
</evidence>
<organism evidence="1">
    <name type="scientific">Arion vulgaris</name>
    <dbReference type="NCBI Taxonomy" id="1028688"/>
    <lineage>
        <taxon>Eukaryota</taxon>
        <taxon>Metazoa</taxon>
        <taxon>Spiralia</taxon>
        <taxon>Lophotrochozoa</taxon>
        <taxon>Mollusca</taxon>
        <taxon>Gastropoda</taxon>
        <taxon>Heterobranchia</taxon>
        <taxon>Euthyneura</taxon>
        <taxon>Panpulmonata</taxon>
        <taxon>Eupulmonata</taxon>
        <taxon>Stylommatophora</taxon>
        <taxon>Helicina</taxon>
        <taxon>Arionoidea</taxon>
        <taxon>Arionidae</taxon>
        <taxon>Arion</taxon>
    </lineage>
</organism>
<proteinExistence type="predicted"/>